<organism evidence="2 3">
    <name type="scientific">Tritrichomonas musculus</name>
    <dbReference type="NCBI Taxonomy" id="1915356"/>
    <lineage>
        <taxon>Eukaryota</taxon>
        <taxon>Metamonada</taxon>
        <taxon>Parabasalia</taxon>
        <taxon>Tritrichomonadida</taxon>
        <taxon>Tritrichomonadidae</taxon>
        <taxon>Tritrichomonas</taxon>
    </lineage>
</organism>
<reference evidence="2 3" key="1">
    <citation type="submission" date="2024-04" db="EMBL/GenBank/DDBJ databases">
        <title>Tritrichomonas musculus Genome.</title>
        <authorList>
            <person name="Alves-Ferreira E."/>
            <person name="Grigg M."/>
            <person name="Lorenzi H."/>
            <person name="Galac M."/>
        </authorList>
    </citation>
    <scope>NUCLEOTIDE SEQUENCE [LARGE SCALE GENOMIC DNA]</scope>
    <source>
        <strain evidence="2 3">EAF2021</strain>
    </source>
</reference>
<gene>
    <name evidence="2" type="ORF">M9Y10_021232</name>
</gene>
<dbReference type="Proteomes" id="UP001470230">
    <property type="component" value="Unassembled WGS sequence"/>
</dbReference>
<evidence type="ECO:0000313" key="3">
    <source>
        <dbReference type="Proteomes" id="UP001470230"/>
    </source>
</evidence>
<dbReference type="InterPro" id="IPR036397">
    <property type="entry name" value="RNaseH_sf"/>
</dbReference>
<feature type="compositionally biased region" description="Polar residues" evidence="1">
    <location>
        <begin position="187"/>
        <end position="215"/>
    </location>
</feature>
<comment type="caution">
    <text evidence="2">The sequence shown here is derived from an EMBL/GenBank/DDBJ whole genome shotgun (WGS) entry which is preliminary data.</text>
</comment>
<dbReference type="EMBL" id="JAPFFF010000031">
    <property type="protein sequence ID" value="KAK8845056.1"/>
    <property type="molecule type" value="Genomic_DNA"/>
</dbReference>
<evidence type="ECO:0000256" key="1">
    <source>
        <dbReference type="SAM" id="MobiDB-lite"/>
    </source>
</evidence>
<sequence length="1069" mass="123813">MFSQTINNNSGHFTNIIKICGKYFKFDDDLVSPLFFYNGCPKETLYNVRETGDALRQECVLILYEKCNQFEVSNSFEEINLPSGNRINLTNYLNNSLYNNQTNATQRSTSRTASNNSGQINTRRSTASNNNDQTNATQRNTSSTTSNSLTQINTRRSTASNNNDQTNATQRNTSSTTSNSLTQINTRRSTASNNNDQTNATQRNTSSTASNNSGQIKRRRGATNNNNDQTSVTQSIVGDSITQTCNPLNTINLVSNEQSESNRELYANLFDLISSEDDYFVDSFSNNSQPRTNVRSFTQFQYNLPLSNSQPRPQLQPNHSWEFHPEFLANDFSRIGIYQHIGLERITVDIDQLKSTILHGKMNINLNNIPSIQKERQDQCKYAIYRTIFKVAGRVLRQLAYNDQGMTNANIVENKLGIQSSDDQFIKEQGENVYHILSDIAQSGFKDANEIEVRLEPIVQAYIERYKGYITEDEDDNQIINDNIKENCYWEIETPRKKSLNQNDLMTVLENIKNAFAINKEEEEEEEDNYDFDFEEENCEFEEEEEEDTWIEDYKKYLCSQNEETFETENENLDKAYNNNNDNNKNTQKDITVNKSNFASICKGRGYYLLGCFDYLCHPENYPSLNIADSIEKYCWDTDDNQFIAENYNWRERIILDNADEILNTIQQDVLNYEQESKSRKERDGMNHLKQIFYRDFIRYYVDNIESYDNREIFCLDFLQQMQNPERTWKIIKDIISKINSKNKKKKDKKKKDEFNFISKDTLLRQIRKFEQITNEEEKRNFLVNGIKSKHGGTRESCTKVSKETLLCLIVLVLDFPNLSASSMARYINSRYGPNYQYDKHISARTVQRYLSLMKFTVKKASFAPPNRNSIGLRIFRVAWSRIIQDILMNDNVLLCFVDEAAVTDVEGRLFGRAYASITPVMNVPLQKVKLTIIAMVIPCYGVLYSFVDQSCNGERYAKFLKDAIAFIRKYVCNKDTEIIVIEDNCPMHCTEDVENEILISKFALLPIVPYSPCLNEVAEGYFGLIKSNTIFIGDVGKDHVKRKQIEDNWKITNDQRFDENQSISLYAE</sequence>
<name>A0ABR2HEB5_9EUKA</name>
<dbReference type="Gene3D" id="3.30.420.10">
    <property type="entry name" value="Ribonuclease H-like superfamily/Ribonuclease H"/>
    <property type="match status" value="1"/>
</dbReference>
<evidence type="ECO:0000313" key="2">
    <source>
        <dbReference type="EMBL" id="KAK8845056.1"/>
    </source>
</evidence>
<feature type="region of interest" description="Disordered" evidence="1">
    <location>
        <begin position="103"/>
        <end position="232"/>
    </location>
</feature>
<proteinExistence type="predicted"/>
<keyword evidence="3" id="KW-1185">Reference proteome</keyword>
<evidence type="ECO:0008006" key="4">
    <source>
        <dbReference type="Google" id="ProtNLM"/>
    </source>
</evidence>
<feature type="compositionally biased region" description="Polar residues" evidence="1">
    <location>
        <begin position="104"/>
        <end position="132"/>
    </location>
</feature>
<feature type="compositionally biased region" description="Polar residues" evidence="1">
    <location>
        <begin position="155"/>
        <end position="164"/>
    </location>
</feature>
<feature type="compositionally biased region" description="Polar residues" evidence="1">
    <location>
        <begin position="222"/>
        <end position="232"/>
    </location>
</feature>
<protein>
    <recommendedName>
        <fullName evidence="4">Tc1-like transposase DDE domain-containing protein</fullName>
    </recommendedName>
</protein>
<feature type="compositionally biased region" description="Low complexity" evidence="1">
    <location>
        <begin position="133"/>
        <end position="154"/>
    </location>
</feature>
<accession>A0ABR2HEB5</accession>
<feature type="compositionally biased region" description="Low complexity" evidence="1">
    <location>
        <begin position="165"/>
        <end position="186"/>
    </location>
</feature>